<accession>A0A1M7Z2U8</accession>
<gene>
    <name evidence="1" type="ORF">VQ7734_04919</name>
</gene>
<dbReference type="RefSeq" id="WP_159440397.1">
    <property type="nucleotide sequence ID" value="NZ_AP024897.1"/>
</dbReference>
<dbReference type="AlphaFoldDB" id="A0A1M7Z2U8"/>
<evidence type="ECO:0000313" key="2">
    <source>
        <dbReference type="Proteomes" id="UP000184600"/>
    </source>
</evidence>
<proteinExistence type="predicted"/>
<organism evidence="1 2">
    <name type="scientific">Vibrio quintilis</name>
    <dbReference type="NCBI Taxonomy" id="1117707"/>
    <lineage>
        <taxon>Bacteria</taxon>
        <taxon>Pseudomonadati</taxon>
        <taxon>Pseudomonadota</taxon>
        <taxon>Gammaproteobacteria</taxon>
        <taxon>Vibrionales</taxon>
        <taxon>Vibrionaceae</taxon>
        <taxon>Vibrio</taxon>
    </lineage>
</organism>
<evidence type="ECO:0000313" key="1">
    <source>
        <dbReference type="EMBL" id="SHO59142.1"/>
    </source>
</evidence>
<keyword evidence="2" id="KW-1185">Reference proteome</keyword>
<name>A0A1M7Z2U8_9VIBR</name>
<reference evidence="2" key="1">
    <citation type="submission" date="2016-12" db="EMBL/GenBank/DDBJ databases">
        <authorList>
            <person name="Rodrigo-Torres L."/>
            <person name="Arahal R.D."/>
            <person name="Lucena T."/>
        </authorList>
    </citation>
    <scope>NUCLEOTIDE SEQUENCE [LARGE SCALE GENOMIC DNA]</scope>
</reference>
<dbReference type="STRING" id="1117707.VQ7734_04919"/>
<dbReference type="EMBL" id="FRFG01000098">
    <property type="protein sequence ID" value="SHO59142.1"/>
    <property type="molecule type" value="Genomic_DNA"/>
</dbReference>
<dbReference type="OrthoDB" id="2087570at2"/>
<sequence>MFSVQLDENNIVVGVMSFPPQTENQIAVPEFDDSLLGLQYVNGQFVDPETVSNE</sequence>
<protein>
    <submittedName>
        <fullName evidence="1">Uncharacterized protein</fullName>
    </submittedName>
</protein>
<dbReference type="Proteomes" id="UP000184600">
    <property type="component" value="Unassembled WGS sequence"/>
</dbReference>